<dbReference type="PROSITE" id="PS50507">
    <property type="entry name" value="RDRP_SSRNA_POS"/>
    <property type="match status" value="1"/>
</dbReference>
<organism evidence="11">
    <name type="scientific">Hubei picorna-like virus 81</name>
    <dbReference type="NCBI Taxonomy" id="1923166"/>
    <lineage>
        <taxon>Viruses</taxon>
        <taxon>Riboviria</taxon>
        <taxon>Orthornavirae</taxon>
        <taxon>Pisuviricota</taxon>
        <taxon>Pisoniviricetes</taxon>
        <taxon>Picornavirales</taxon>
        <taxon>Polycipiviridae</taxon>
        <taxon>Hupolycivirus</taxon>
        <taxon>Hupolycivirus hubeiense</taxon>
        <taxon>Hubei hupolycivirus</taxon>
    </lineage>
</organism>
<keyword evidence="4" id="KW-0547">Nucleotide-binding</keyword>
<dbReference type="GO" id="GO:0005524">
    <property type="term" value="F:ATP binding"/>
    <property type="evidence" value="ECO:0007669"/>
    <property type="project" value="UniProtKB-KW"/>
</dbReference>
<evidence type="ECO:0000256" key="6">
    <source>
        <dbReference type="ARBA" id="ARBA00022840"/>
    </source>
</evidence>
<dbReference type="EMBL" id="KX884540">
    <property type="protein sequence ID" value="APG78989.1"/>
    <property type="molecule type" value="Genomic_RNA"/>
</dbReference>
<dbReference type="Pfam" id="PF00680">
    <property type="entry name" value="RdRP_1"/>
    <property type="match status" value="1"/>
</dbReference>
<keyword evidence="5" id="KW-0378">Hydrolase</keyword>
<dbReference type="GO" id="GO:0003724">
    <property type="term" value="F:RNA helicase activity"/>
    <property type="evidence" value="ECO:0007669"/>
    <property type="project" value="InterPro"/>
</dbReference>
<dbReference type="GO" id="GO:0039694">
    <property type="term" value="P:viral RNA genome replication"/>
    <property type="evidence" value="ECO:0007669"/>
    <property type="project" value="InterPro"/>
</dbReference>
<evidence type="ECO:0000313" key="11">
    <source>
        <dbReference type="EMBL" id="APG78989.1"/>
    </source>
</evidence>
<feature type="domain" description="SF3 helicase" evidence="10">
    <location>
        <begin position="874"/>
        <end position="1043"/>
    </location>
</feature>
<dbReference type="GO" id="GO:0006351">
    <property type="term" value="P:DNA-templated transcription"/>
    <property type="evidence" value="ECO:0007669"/>
    <property type="project" value="InterPro"/>
</dbReference>
<feature type="coiled-coil region" evidence="8">
    <location>
        <begin position="520"/>
        <end position="547"/>
    </location>
</feature>
<dbReference type="Gene3D" id="3.30.70.270">
    <property type="match status" value="1"/>
</dbReference>
<evidence type="ECO:0000256" key="4">
    <source>
        <dbReference type="ARBA" id="ARBA00022741"/>
    </source>
</evidence>
<evidence type="ECO:0000256" key="1">
    <source>
        <dbReference type="ARBA" id="ARBA00022484"/>
    </source>
</evidence>
<keyword evidence="3" id="KW-0548">Nucleotidyltransferase</keyword>
<evidence type="ECO:0000259" key="10">
    <source>
        <dbReference type="PROSITE" id="PS51218"/>
    </source>
</evidence>
<evidence type="ECO:0000256" key="7">
    <source>
        <dbReference type="ARBA" id="ARBA00022953"/>
    </source>
</evidence>
<proteinExistence type="predicted"/>
<evidence type="ECO:0000259" key="9">
    <source>
        <dbReference type="PROSITE" id="PS50507"/>
    </source>
</evidence>
<dbReference type="InterPro" id="IPR001205">
    <property type="entry name" value="RNA-dir_pol_C"/>
</dbReference>
<evidence type="ECO:0008006" key="12">
    <source>
        <dbReference type="Google" id="ProtNLM"/>
    </source>
</evidence>
<feature type="domain" description="RdRp catalytic" evidence="9">
    <location>
        <begin position="1929"/>
        <end position="2058"/>
    </location>
</feature>
<dbReference type="Pfam" id="PF00910">
    <property type="entry name" value="RNA_helicase"/>
    <property type="match status" value="1"/>
</dbReference>
<sequence length="2209" mass="252342">MGPVIAQILFMMSQFRKTTHCPSFISWHTCIASIKSRVEPKVMTLERLEHWARNLSLEFTPNTKSCTLLRLACALEYFKVREEEQRKPKLMDFMNYVSAKETSLTFSSADTRDDYILEAFDHTDLFKRPIHLPRNHGLPLFNDFPPNQDLFYRLGQVKERLLKTSEIYEEFKNIEQTSALGYPLPKQKHPGTWHNHDYRNFAFVQMAADKTPDGPTLGEYLGDMPGFFLVDFDKVHTCNTTDGSVEEMIDAFKLYVTLPKPFGKTYKATAAGNIPKLWDEAPDKRAYLMEFTRVILLLPRILRKVDFYKLTFRKILQIFAMNCFNAVYTPEKEQAVYIMSPHLINMDIDELVWFIKQLATRGNWVMEMYARCLRCMHWATYEKDDGLPSVETNEYLLCKDELFRQLTDLFMCKYLKVHSGREGRASWFSFNMDRYKLRSIAIYAVKGGSLVDVANTCLDYRLKFDLWFTNKHYRKTLGKMLEGRLVCKAGGDESATSSQSSEFQPAQNVSETQYTLLSDVMNLEKKNRDLMDQIYKLQQEREDMAAAQRPGIMDSMAQRLTTPLAIPIVEAIEKVGEKIVEQKPANLDATLLETQELISKISDKFLNKSDPAMEGIFSSINVIFESLKKFLPSFITINELNEVSASDVFYFVCLYIAYVNVESKSLRMLIVYLAMQKLGLIDIVLKKLNALWEFVWSDGEEPDVKETPIEPKALTDYLYQFMDNTKEFLMSHKKLIGFGIAALVFIVTGKYVMSKKDVCTAGDKVINTCRNFGAVGLAAVGVSRIMEVFQVVLETATEYLPNPKYDPAYSAENIGNMATMATVLQDPKVMKACLHTPDFPTTIRNMFRTAIAAKQYYTTHEIKPQLSAVLNNMVTHLLNAVKVATHYDEASKPRPAPFHVQLAGAPGIGKSSVLPQIVNTLGEAMGIAPTKPIYTRNTANELWDNFSSDVEKMIYDDLFAICNAEEVAEMMLVFSNAVYLPHIAEMSEKGTPFRVRVVGSATNVPYPEVPELVAPQALYRRRHVLAHTECDPRVLDPNTKAFSQELFEKFYPHKNSKDFPHLKFQIWSPTKKMTAFTGEPIMETKLSYEEFVVHCLNALQEASRCNAQLGLYSAQSSSNAELQALLQNDVFSKTKVVSHSVVPPLPKVNVAPDEREKVMSVLQPILDGKNAVYERLSAGEQVEQPEVSHLQIPSRYTSVLKLLQENIKDKQMTVIHLNDDCCLPNYEDSCDEVEAKPMKYVISLSKDKTLVEEGNKVHVTLDKRFMSALRRCENGWLLDTSVWNHEFKKIYDSMSVRNAYQKEFERWIFTSGWFVRSWMAWTELRQEVRLALMKKVNGDSHCLTGVWKTFVNLWNRTYDIMSRACAWIGRGIKWFWQMLVRYKKVLLTIGVTVSLVAFFKVVGSWMNGIKGKSKDFFGSNYVTGKIVPRAASANTDRIEVIRKNIIAIRIPLENAVEEKFFHGLGLFGQLFVLNQHSLRMAGVLVSKIKTFKMFYRRGLDYWRSVTITPAMCYLVPGKDLVFINCRDMPFYRDIRPHMQLASDYGRFNYDTVVLPSTTDDFNKKSPEWLLFSMKMTGFVPRMMEDIPNLDARNDKFYQLQGGVPGGTSGSPCIGVGGTQGRDLMGILSCGTNATTFVSFLSTEEVARADAHFRAAGNHVIVHQGTEIPIMNEQPDTILCKSIQLPIVGKAPINYVPFQTRKTVYKKTILAQEFPSEREPAVLNLMDPRLKIKPTHPLAHHISNFEEHEYEPLNDYGDWAARDITAEIAPNVQIRLKNLTFEETLLGDGNVLPLNLKTSPGIPWIFQGRTGGGKRPWIIKTPENVLVSVDKGLADQFKHMDDLIQQGVIPAHTMYFHAKDELRPKEKVEQGKTRAIVCVNMAYNMCLRKYFGPFFSVMHKMSDGFHPCMVGINPESITSHIMATRLKNWNNCFALDLSKFDSHVTREQFLLCARIVNKIMNDGCDLARVTLLLGVAHAYVLGDDALFETQKGMKSGAAIVAEINTLVHWIVFLAMYYQICHESGRAEMATYQAFKRNVTLFLYGDDMICSINPEMTWMTKEALIAMYKRKGWDASDASQKASTNAVKDAIAHQNQFDYQTFLKRTFRTCYELGGIMVMAIDKTVINDLLHWQRDTDNDEDQFEINVGLALQFAWFHGREYYEDVRARILRVCRVEAAECTGFDQLTMMMQERFFPTTVVSHYVGPKRDEV</sequence>
<dbReference type="CDD" id="cd23169">
    <property type="entry name" value="ps-ssRNAv-Picornavirales"/>
    <property type="match status" value="1"/>
</dbReference>
<keyword evidence="6" id="KW-0067">ATP-binding</keyword>
<reference evidence="11" key="1">
    <citation type="journal article" date="2016" name="Nature">
        <title>Redefining the invertebrate RNA virosphere.</title>
        <authorList>
            <person name="Shi M."/>
            <person name="Lin X.D."/>
            <person name="Tian J.H."/>
            <person name="Chen L.J."/>
            <person name="Chen X."/>
            <person name="Li C.X."/>
            <person name="Qin X.C."/>
            <person name="Li J."/>
            <person name="Cao J.P."/>
            <person name="Eden J.S."/>
            <person name="Buchmann J."/>
            <person name="Wang W."/>
            <person name="Xu J."/>
            <person name="Holmes E.C."/>
            <person name="Zhang Y.Z."/>
        </authorList>
    </citation>
    <scope>NUCLEOTIDE SEQUENCE</scope>
    <source>
        <strain evidence="11">CJLX25805</strain>
    </source>
</reference>
<accession>A0A1L3KNS7</accession>
<dbReference type="SUPFAM" id="SSF56672">
    <property type="entry name" value="DNA/RNA polymerases"/>
    <property type="match status" value="1"/>
</dbReference>
<keyword evidence="8" id="KW-0175">Coiled coil</keyword>
<dbReference type="GO" id="GO:0003968">
    <property type="term" value="F:RNA-directed RNA polymerase activity"/>
    <property type="evidence" value="ECO:0007669"/>
    <property type="project" value="UniProtKB-KW"/>
</dbReference>
<dbReference type="InterPro" id="IPR043502">
    <property type="entry name" value="DNA/RNA_pol_sf"/>
</dbReference>
<evidence type="ECO:0000256" key="5">
    <source>
        <dbReference type="ARBA" id="ARBA00022801"/>
    </source>
</evidence>
<keyword evidence="7" id="KW-0693">Viral RNA replication</keyword>
<dbReference type="PROSITE" id="PS51218">
    <property type="entry name" value="SF3_HELICASE_2"/>
    <property type="match status" value="1"/>
</dbReference>
<dbReference type="InterPro" id="IPR043128">
    <property type="entry name" value="Rev_trsase/Diguanyl_cyclase"/>
</dbReference>
<name>A0A1L3KNS7_9VIRU</name>
<dbReference type="InterPro" id="IPR014759">
    <property type="entry name" value="Helicase_SF3_ssRNA_vir"/>
</dbReference>
<evidence type="ECO:0000256" key="8">
    <source>
        <dbReference type="SAM" id="Coils"/>
    </source>
</evidence>
<keyword evidence="2" id="KW-0808">Transferase</keyword>
<protein>
    <recommendedName>
        <fullName evidence="12">Genome polyprotein</fullName>
    </recommendedName>
</protein>
<dbReference type="InterPro" id="IPR007094">
    <property type="entry name" value="RNA-dir_pol_PSvirus"/>
</dbReference>
<evidence type="ECO:0000256" key="2">
    <source>
        <dbReference type="ARBA" id="ARBA00022679"/>
    </source>
</evidence>
<keyword evidence="1" id="KW-0696">RNA-directed RNA polymerase</keyword>
<evidence type="ECO:0000256" key="3">
    <source>
        <dbReference type="ARBA" id="ARBA00022695"/>
    </source>
</evidence>
<dbReference type="GO" id="GO:0016787">
    <property type="term" value="F:hydrolase activity"/>
    <property type="evidence" value="ECO:0007669"/>
    <property type="project" value="UniProtKB-KW"/>
</dbReference>
<dbReference type="InterPro" id="IPR000605">
    <property type="entry name" value="Helicase_SF3_ssDNA/RNA_vir"/>
</dbReference>
<dbReference type="Gene3D" id="1.20.960.20">
    <property type="match status" value="1"/>
</dbReference>
<dbReference type="GO" id="GO:0003723">
    <property type="term" value="F:RNA binding"/>
    <property type="evidence" value="ECO:0007669"/>
    <property type="project" value="InterPro"/>
</dbReference>